<accession>A0A0F9M4K1</accession>
<dbReference type="EMBL" id="LAZR01009608">
    <property type="protein sequence ID" value="KKM71595.1"/>
    <property type="molecule type" value="Genomic_DNA"/>
</dbReference>
<comment type="caution">
    <text evidence="1">The sequence shown here is derived from an EMBL/GenBank/DDBJ whole genome shotgun (WGS) entry which is preliminary data.</text>
</comment>
<proteinExistence type="predicted"/>
<reference evidence="1" key="1">
    <citation type="journal article" date="2015" name="Nature">
        <title>Complex archaea that bridge the gap between prokaryotes and eukaryotes.</title>
        <authorList>
            <person name="Spang A."/>
            <person name="Saw J.H."/>
            <person name="Jorgensen S.L."/>
            <person name="Zaremba-Niedzwiedzka K."/>
            <person name="Martijn J."/>
            <person name="Lind A.E."/>
            <person name="van Eijk R."/>
            <person name="Schleper C."/>
            <person name="Guy L."/>
            <person name="Ettema T.J."/>
        </authorList>
    </citation>
    <scope>NUCLEOTIDE SEQUENCE</scope>
</reference>
<evidence type="ECO:0000313" key="1">
    <source>
        <dbReference type="EMBL" id="KKM71595.1"/>
    </source>
</evidence>
<dbReference type="AlphaFoldDB" id="A0A0F9M4K1"/>
<sequence length="84" mass="10193">MKILYNKENWERSEKYNETEIIMCADCKKEIQDKRPFTYLIFWTPKNDYFLHLHSKCAYTEEAHSQYYGLNDFNFNFAIIGGFS</sequence>
<organism evidence="1">
    <name type="scientific">marine sediment metagenome</name>
    <dbReference type="NCBI Taxonomy" id="412755"/>
    <lineage>
        <taxon>unclassified sequences</taxon>
        <taxon>metagenomes</taxon>
        <taxon>ecological metagenomes</taxon>
    </lineage>
</organism>
<protein>
    <submittedName>
        <fullName evidence="1">Uncharacterized protein</fullName>
    </submittedName>
</protein>
<gene>
    <name evidence="1" type="ORF">LCGC14_1429010</name>
</gene>
<name>A0A0F9M4K1_9ZZZZ</name>